<dbReference type="Proteomes" id="UP000515977">
    <property type="component" value="Chromosome"/>
</dbReference>
<evidence type="ECO:0000256" key="2">
    <source>
        <dbReference type="SAM" id="Phobius"/>
    </source>
</evidence>
<feature type="transmembrane region" description="Helical" evidence="2">
    <location>
        <begin position="87"/>
        <end position="110"/>
    </location>
</feature>
<evidence type="ECO:0000313" key="4">
    <source>
        <dbReference type="EMBL" id="QNN45806.1"/>
    </source>
</evidence>
<gene>
    <name evidence="4" type="ORF">H9L17_11445</name>
</gene>
<feature type="transmembrane region" description="Helical" evidence="2">
    <location>
        <begin position="130"/>
        <end position="149"/>
    </location>
</feature>
<name>A0A7G9QR31_9GAMM</name>
<dbReference type="PANTHER" id="PTHR34220">
    <property type="entry name" value="SENSOR HISTIDINE KINASE YPDA"/>
    <property type="match status" value="1"/>
</dbReference>
<evidence type="ECO:0000313" key="5">
    <source>
        <dbReference type="Proteomes" id="UP000515977"/>
    </source>
</evidence>
<dbReference type="GO" id="GO:0016020">
    <property type="term" value="C:membrane"/>
    <property type="evidence" value="ECO:0007669"/>
    <property type="project" value="InterPro"/>
</dbReference>
<dbReference type="InterPro" id="IPR050640">
    <property type="entry name" value="Bact_2-comp_sensor_kinase"/>
</dbReference>
<keyword evidence="2" id="KW-1133">Transmembrane helix</keyword>
<dbReference type="KEGG" id="tbv:H9L17_11445"/>
<feature type="transmembrane region" description="Helical" evidence="2">
    <location>
        <begin position="44"/>
        <end position="66"/>
    </location>
</feature>
<feature type="transmembrane region" description="Helical" evidence="2">
    <location>
        <begin position="20"/>
        <end position="38"/>
    </location>
</feature>
<dbReference type="RefSeq" id="WP_187569573.1">
    <property type="nucleotide sequence ID" value="NZ_CP060711.1"/>
</dbReference>
<organism evidence="4 5">
    <name type="scientific">Thermomonas brevis</name>
    <dbReference type="NCBI Taxonomy" id="215691"/>
    <lineage>
        <taxon>Bacteria</taxon>
        <taxon>Pseudomonadati</taxon>
        <taxon>Pseudomonadota</taxon>
        <taxon>Gammaproteobacteria</taxon>
        <taxon>Lysobacterales</taxon>
        <taxon>Lysobacteraceae</taxon>
        <taxon>Thermomonas</taxon>
    </lineage>
</organism>
<dbReference type="Pfam" id="PF06580">
    <property type="entry name" value="His_kinase"/>
    <property type="match status" value="1"/>
</dbReference>
<dbReference type="GO" id="GO:0000155">
    <property type="term" value="F:phosphorelay sensor kinase activity"/>
    <property type="evidence" value="ECO:0007669"/>
    <property type="project" value="InterPro"/>
</dbReference>
<keyword evidence="4" id="KW-0808">Transferase</keyword>
<dbReference type="Gene3D" id="3.30.565.10">
    <property type="entry name" value="Histidine kinase-like ATPase, C-terminal domain"/>
    <property type="match status" value="1"/>
</dbReference>
<dbReference type="EMBL" id="CP060711">
    <property type="protein sequence ID" value="QNN45806.1"/>
    <property type="molecule type" value="Genomic_DNA"/>
</dbReference>
<keyword evidence="2" id="KW-0812">Transmembrane</keyword>
<sequence length="359" mass="39556">MQAAGEPLDADTDKQQRRFLAINGAVWAAYAGISLSFGTLVFGWYSGVAAISVLMAALLYLASALLRRRALRHGWLQRDGLALAARLLGGVLAGATAIQLVLALLLLSLAGAGWIELPGGRMDYRPSSVFGYWINTAIVLGLWTAGWAGGRSLRRARQSELARLKAESERLALERDALRARLNPHFVFNALNNLRALINEDPARAREMVTRLSSTLRHALEHNARDWVPLADELQVVEDYLAIEQIHYEQRLRVRRDWSDDVRAALIPPMALQLLVENAIRHGIAVTPGGGELRLRIGMDARTLRVEVENPGMLGQGAAGGHGVGLAYLRDRLARAERPGRFELRQRGTDVLARLEIPQ</sequence>
<feature type="domain" description="Signal transduction histidine kinase internal region" evidence="3">
    <location>
        <begin position="174"/>
        <end position="252"/>
    </location>
</feature>
<evidence type="ECO:0000256" key="1">
    <source>
        <dbReference type="SAM" id="Coils"/>
    </source>
</evidence>
<dbReference type="SUPFAM" id="SSF55874">
    <property type="entry name" value="ATPase domain of HSP90 chaperone/DNA topoisomerase II/histidine kinase"/>
    <property type="match status" value="1"/>
</dbReference>
<protein>
    <submittedName>
        <fullName evidence="4">Histidine kinase</fullName>
    </submittedName>
</protein>
<keyword evidence="1" id="KW-0175">Coiled coil</keyword>
<reference evidence="4 5" key="1">
    <citation type="submission" date="2020-08" db="EMBL/GenBank/DDBJ databases">
        <title>Genome sequence of Thermomonas brevis KACC 16975T.</title>
        <authorList>
            <person name="Hyun D.-W."/>
            <person name="Bae J.-W."/>
        </authorList>
    </citation>
    <scope>NUCLEOTIDE SEQUENCE [LARGE SCALE GENOMIC DNA]</scope>
    <source>
        <strain evidence="4 5">KACC 16975</strain>
    </source>
</reference>
<proteinExistence type="predicted"/>
<evidence type="ECO:0000259" key="3">
    <source>
        <dbReference type="Pfam" id="PF06580"/>
    </source>
</evidence>
<dbReference type="AlphaFoldDB" id="A0A7G9QR31"/>
<dbReference type="PANTHER" id="PTHR34220:SF7">
    <property type="entry name" value="SENSOR HISTIDINE KINASE YPDA"/>
    <property type="match status" value="1"/>
</dbReference>
<keyword evidence="2" id="KW-0472">Membrane</keyword>
<keyword evidence="4" id="KW-0418">Kinase</keyword>
<dbReference type="InterPro" id="IPR036890">
    <property type="entry name" value="HATPase_C_sf"/>
</dbReference>
<feature type="coiled-coil region" evidence="1">
    <location>
        <begin position="154"/>
        <end position="181"/>
    </location>
</feature>
<dbReference type="InterPro" id="IPR010559">
    <property type="entry name" value="Sig_transdc_His_kin_internal"/>
</dbReference>
<accession>A0A7G9QR31</accession>
<keyword evidence="5" id="KW-1185">Reference proteome</keyword>